<comment type="caution">
    <text evidence="2">The sequence shown here is derived from an EMBL/GenBank/DDBJ whole genome shotgun (WGS) entry which is preliminary data.</text>
</comment>
<dbReference type="Proteomes" id="UP000566819">
    <property type="component" value="Unassembled WGS sequence"/>
</dbReference>
<feature type="signal peptide" evidence="1">
    <location>
        <begin position="1"/>
        <end position="19"/>
    </location>
</feature>
<dbReference type="EMBL" id="JAAMPI010000187">
    <property type="protein sequence ID" value="KAF4634397.1"/>
    <property type="molecule type" value="Genomic_DNA"/>
</dbReference>
<keyword evidence="3" id="KW-1185">Reference proteome</keyword>
<gene>
    <name evidence="2" type="ORF">G7Y89_g3714</name>
</gene>
<organism evidence="2 3">
    <name type="scientific">Cudoniella acicularis</name>
    <dbReference type="NCBI Taxonomy" id="354080"/>
    <lineage>
        <taxon>Eukaryota</taxon>
        <taxon>Fungi</taxon>
        <taxon>Dikarya</taxon>
        <taxon>Ascomycota</taxon>
        <taxon>Pezizomycotina</taxon>
        <taxon>Leotiomycetes</taxon>
        <taxon>Helotiales</taxon>
        <taxon>Tricladiaceae</taxon>
        <taxon>Cudoniella</taxon>
    </lineage>
</organism>
<feature type="chain" id="PRO_5034365110" evidence="1">
    <location>
        <begin position="20"/>
        <end position="387"/>
    </location>
</feature>
<evidence type="ECO:0000313" key="2">
    <source>
        <dbReference type="EMBL" id="KAF4634397.1"/>
    </source>
</evidence>
<evidence type="ECO:0000313" key="3">
    <source>
        <dbReference type="Proteomes" id="UP000566819"/>
    </source>
</evidence>
<name>A0A8H4RQV0_9HELO</name>
<protein>
    <submittedName>
        <fullName evidence="2">Uncharacterized protein</fullName>
    </submittedName>
</protein>
<sequence length="387" mass="42575">MYFTQIAVLALAAISVTHASPISSRENDRPDEMVYLINCDRFQGDSKTPNGIKDQFLYFEDLEKSLSDGRGGIARAIAGDNGRHDGMYSHIDWTLAKEDTPLHAEFPQGEFKVWGLAEKGDPKTNITGVAELGGRDFRCYDWPRFHLSQNGGGVIKYSCTARYMCFRAERLVRQTKFNVFDTTITIPISGGADMKEKDTRILDDVKAAFHKLEQAAADNTGDTHGYQIGDSDFNLYFDIERAETPKDAHYDPNRIKNIAKMLADNLAPELYKNQTIRNCRASIIGLDPICEHRISWPAKIKVQVQFATQALQNWVDQDIITIRVGRDPAKVDTSCKKTESSAAVLSGLFNAGGALTGGVASAVSMGLGGVFGGVAIGTCEFAKTKNN</sequence>
<dbReference type="AlphaFoldDB" id="A0A8H4RQV0"/>
<evidence type="ECO:0000256" key="1">
    <source>
        <dbReference type="SAM" id="SignalP"/>
    </source>
</evidence>
<reference evidence="2 3" key="1">
    <citation type="submission" date="2020-03" db="EMBL/GenBank/DDBJ databases">
        <title>Draft Genome Sequence of Cudoniella acicularis.</title>
        <authorList>
            <person name="Buettner E."/>
            <person name="Kellner H."/>
        </authorList>
    </citation>
    <scope>NUCLEOTIDE SEQUENCE [LARGE SCALE GENOMIC DNA]</scope>
    <source>
        <strain evidence="2 3">DSM 108380</strain>
    </source>
</reference>
<proteinExistence type="predicted"/>
<keyword evidence="1" id="KW-0732">Signal</keyword>
<accession>A0A8H4RQV0</accession>
<dbReference type="OrthoDB" id="3474728at2759"/>